<feature type="domain" description="Retrotransposon gag" evidence="1">
    <location>
        <begin position="20"/>
        <end position="87"/>
    </location>
</feature>
<gene>
    <name evidence="2" type="ORF">Tco_1057183</name>
</gene>
<keyword evidence="2" id="KW-0695">RNA-directed DNA polymerase</keyword>
<dbReference type="Pfam" id="PF03732">
    <property type="entry name" value="Retrotrans_gag"/>
    <property type="match status" value="1"/>
</dbReference>
<reference evidence="2" key="1">
    <citation type="journal article" date="2022" name="Int. J. Mol. Sci.">
        <title>Draft Genome of Tanacetum Coccineum: Genomic Comparison of Closely Related Tanacetum-Family Plants.</title>
        <authorList>
            <person name="Yamashiro T."/>
            <person name="Shiraishi A."/>
            <person name="Nakayama K."/>
            <person name="Satake H."/>
        </authorList>
    </citation>
    <scope>NUCLEOTIDE SEQUENCE</scope>
</reference>
<evidence type="ECO:0000313" key="2">
    <source>
        <dbReference type="EMBL" id="GJT82841.1"/>
    </source>
</evidence>
<keyword evidence="2" id="KW-0548">Nucleotidyltransferase</keyword>
<dbReference type="PANTHER" id="PTHR33223">
    <property type="entry name" value="CCHC-TYPE DOMAIN-CONTAINING PROTEIN"/>
    <property type="match status" value="1"/>
</dbReference>
<evidence type="ECO:0000259" key="1">
    <source>
        <dbReference type="Pfam" id="PF03732"/>
    </source>
</evidence>
<reference evidence="2" key="2">
    <citation type="submission" date="2022-01" db="EMBL/GenBank/DDBJ databases">
        <authorList>
            <person name="Yamashiro T."/>
            <person name="Shiraishi A."/>
            <person name="Satake H."/>
            <person name="Nakayama K."/>
        </authorList>
    </citation>
    <scope>NUCLEOTIDE SEQUENCE</scope>
</reference>
<dbReference type="InterPro" id="IPR005162">
    <property type="entry name" value="Retrotrans_gag_dom"/>
</dbReference>
<dbReference type="Proteomes" id="UP001151760">
    <property type="component" value="Unassembled WGS sequence"/>
</dbReference>
<keyword evidence="3" id="KW-1185">Reference proteome</keyword>
<dbReference type="GO" id="GO:0003964">
    <property type="term" value="F:RNA-directed DNA polymerase activity"/>
    <property type="evidence" value="ECO:0007669"/>
    <property type="project" value="UniProtKB-KW"/>
</dbReference>
<dbReference type="PANTHER" id="PTHR33223:SF11">
    <property type="entry name" value="ELEMENT PROTEIN, PUTATIVE-RELATED"/>
    <property type="match status" value="1"/>
</dbReference>
<name>A0ABQ5H5N0_9ASTR</name>
<organism evidence="2 3">
    <name type="scientific">Tanacetum coccineum</name>
    <dbReference type="NCBI Taxonomy" id="301880"/>
    <lineage>
        <taxon>Eukaryota</taxon>
        <taxon>Viridiplantae</taxon>
        <taxon>Streptophyta</taxon>
        <taxon>Embryophyta</taxon>
        <taxon>Tracheophyta</taxon>
        <taxon>Spermatophyta</taxon>
        <taxon>Magnoliopsida</taxon>
        <taxon>eudicotyledons</taxon>
        <taxon>Gunneridae</taxon>
        <taxon>Pentapetalae</taxon>
        <taxon>asterids</taxon>
        <taxon>campanulids</taxon>
        <taxon>Asterales</taxon>
        <taxon>Asteraceae</taxon>
        <taxon>Asteroideae</taxon>
        <taxon>Anthemideae</taxon>
        <taxon>Anthemidinae</taxon>
        <taxon>Tanacetum</taxon>
    </lineage>
</organism>
<sequence>MAMRGPIYISTLPNSSKFAEEMRQAFVSRFFQLAMLERLMGEIRGFTQHPNESLVEAWLRMKDLLRICHGHGLGRGTIIKIFYHGLDNANQAL</sequence>
<proteinExistence type="predicted"/>
<keyword evidence="2" id="KW-0808">Transferase</keyword>
<comment type="caution">
    <text evidence="2">The sequence shown here is derived from an EMBL/GenBank/DDBJ whole genome shotgun (WGS) entry which is preliminary data.</text>
</comment>
<protein>
    <submittedName>
        <fullName evidence="2">Reverse transcriptase domain-containing protein</fullName>
    </submittedName>
</protein>
<accession>A0ABQ5H5N0</accession>
<dbReference type="EMBL" id="BQNB010019205">
    <property type="protein sequence ID" value="GJT82841.1"/>
    <property type="molecule type" value="Genomic_DNA"/>
</dbReference>
<evidence type="ECO:0000313" key="3">
    <source>
        <dbReference type="Proteomes" id="UP001151760"/>
    </source>
</evidence>